<dbReference type="GO" id="GO:0035267">
    <property type="term" value="C:NuA4 histone acetyltransferase complex"/>
    <property type="evidence" value="ECO:0007669"/>
    <property type="project" value="TreeGrafter"/>
</dbReference>
<organism evidence="5 6">
    <name type="scientific">Serendipita vermifera MAFF 305830</name>
    <dbReference type="NCBI Taxonomy" id="933852"/>
    <lineage>
        <taxon>Eukaryota</taxon>
        <taxon>Fungi</taxon>
        <taxon>Dikarya</taxon>
        <taxon>Basidiomycota</taxon>
        <taxon>Agaricomycotina</taxon>
        <taxon>Agaricomycetes</taxon>
        <taxon>Sebacinales</taxon>
        <taxon>Serendipitaceae</taxon>
        <taxon>Serendipita</taxon>
    </lineage>
</organism>
<dbReference type="Pfam" id="PF20206">
    <property type="entry name" value="Tra1_ring"/>
    <property type="match status" value="1"/>
</dbReference>
<dbReference type="GO" id="GO:0005634">
    <property type="term" value="C:nucleus"/>
    <property type="evidence" value="ECO:0007669"/>
    <property type="project" value="TreeGrafter"/>
</dbReference>
<feature type="domain" description="PI3K/PI4K catalytic" evidence="3">
    <location>
        <begin position="2907"/>
        <end position="3240"/>
    </location>
</feature>
<dbReference type="InterPro" id="IPR000403">
    <property type="entry name" value="PI3/4_kinase_cat_dom"/>
</dbReference>
<protein>
    <submittedName>
        <fullName evidence="5">Uncharacterized protein</fullName>
    </submittedName>
</protein>
<sequence>MPPESYTARREAIGAIRNLSMTELKTAYPDSMQALLDDRLVLGSVRTEPGLTFYIYSALAETYQTIRPHMSIQQVLPWLRRLGELASDSSLPIGMLTLVSRLLVGTFEHVNSRLRANDVPTSEIALQTNTVMHAMIETLCTRVQTSVLNCNRLMALRDGSASDELKQLVALEQSRTVPVNFYLANDNIEGALNDERFFVRVAAMSFRAMMQTIRTLNGRVPDADVMGRAFRNLCLAVSSMKGDNAENAYYKNIAEMFSEMEPHVFQMVWTTNMEMFFTQMLSYPNLHNIVIMLYSQPATNYSLTALVLRYLVDNLETLLESTSQGVALIIRTITKTFTSVANLQDGMERVLFPHLPRILVDVFAMSARSHDPRNLLSVPFYLFRALGAKAQHGARIDAFHKEIYPLLPEVLDGVNRALELTEDPVQREQLVEIALTTPARLQYLAPYMAQLWRPLVLALGSRSPELLRQGLRTLELAVENLSNIDLLDPDAEPVAKDLVLALHKVLKPGPLNAETAQTAGRILGKIGGRNRRILSTAPSLSYDPFTNPAVIPVEFTSHIASLQVLPICEVAVTVLEDGKASVYHDAAFSLLRTLVLQLLQMGIDNRASEDLFVKTLEGLVSGIHLSNVEPAANELLREIAKALFEMELAKETGIRVGKLTITPVTGQFLDSVVAVLMTRANGNHANARRLIANIIQELHDRGQGEDRERKRNTAALLMVIISKFVSFCWQTEWRKKVAGCAGISVLISDEIHLGYDWPYTKELELCRSIVTALKDMPADPPAEVPEIKKTLLDLIRFCNPPKFDNQMQVDGDILDDAARSNMSPEEQSHYDWVRKSTAEKGKAYMNLIHLDLHSPNKTVRETTQETLALFAELSQVKLSDFVRPMVEKVTNNNIYNKPLRMFSPLVQIGHMESMTYLLNLDPPVVEASEELWRLLNEVVALAEADEHMTHPMNPMHKMGRRAIQLNAMTKAAAIRLVTAAFPISDYFQKQLPIRQRATSLLFQALYSSNVEIKTAAHDGLKVFLGNQNRLPREHLQAGLRPVLMNLADPNKLTVASLEGLARLLGLLTNYFKVEIATKLIDHFKALSGDEILREAAYGPIADNETVSKLVRLLHIFPLLPPAANAYLEQVVALVVETERKIHAASPTPFTPPLSAYLDRFPADGLNILFSHITEARWVQTIRHVVQGNDAPHLVTDLKTRGSQLAEAISGAEHANAALPSILLCLDLAEADSEWMSSQEAILEALKVVWDIQFTEVTDDAGFNYSRLVLIRALYTIWIKVFKISPRVDVLFNLSLIFTHSLETNYSEVIEFLTVYVPNKTSLEFKRQAIQQFVTALDDAPVAESLLTQYLRMIVIPILTAEFRQSDSPDDALCEGLITKMSEKIWSRHPSTGWTPAFTAELLQLTGLLFGNVYSRIGNDPTKITRGGVAKYIWDYLKFPEAAVRNAAALAAARFLANKEAANEKFQHFLWSILLKVPHEGEPSPISRQALDIMLPVMIRSPASDPSSKWDVVISKTLAEEQHSMTTTVNIYRLINRHADQCYPSRELFIPLLIPGLSRLSFQPGTQTENRVLAGDTIDLIINWLRRAAEEDKNEMAVDAAPASTKWIMPSNLKDAIVAYLMRYSVATADTYNKPGLTARHLTQLKTLSGLDDWKSVSIRIGTFARSFETPDNADAASMGGLISNVKVLHAISSEKPREWFVSNAADLFTYSKRAMAATQDVLVESFAPIFERFVETLSFGEEGTELTGIAADVYQWITDILRDIPTNGLSPLAILSILMAVVKSAPSRIEPFAGGLMKLYTKLVKDHISLSQQQLQETAAIQLNQRIFAALEISRISVAFFGEHRKALLHGLVQLAGSSSHADIRRRLLTLTREWVLGPPITFPTAKEKASLLCKMQVWSRFGDPIYREYLNLVYDIYSTPSMARTDLTMRLESSFILGCRVDDLSIRSRFLDLFSENIPKAIGPRLSYVIGGQNWDVLSEFNWMYVVLDMIIGAINGDAVISPKEYALSTLPKADLHSKDVLQPMRPLLFFDLTVMHRTFIALFPEIWSGLARKEQADITAGIVHVLGRDNKYDIARPNLYQTLLGAIQRCSPQIALPPHVLKYLVKPFHAWYEGLEILQSAVDQGREDDTPVQDANQDALAALYAELSEDDYYYGLWRRRSLFEETNAALSYEQNGFYHFAQPLYEYAQMRARQGMYPMSESEYYVWEDHWMLCSEKLLMWDILGDIAASEANADLALECAWRQLQTWNADNVTVTNYLNNYPQEAPTPRRLFFKAYWTLNAMAQQAREQQQQQAAAQGTTNYLPVKLDIGPESEFAKIVDQANQIALSKWIALPETLTMAHVPLLSQFQQVVELKEAGLLMTTLLATNRDNLPEKAHEAKTIFHHWRERLPQPHDDIGVWHDLISWRQHVFHAVNKFYLPLLPDAPTQTNNANTHAHRGHHESAWIINRFAHVARKHGLLQVCQSSLSDIYKLPNIEISEAFLKLREQARCHLETPGELYQGLEVINNTNLMYFTAPQKAEFFAMKGLFLHKLERHDDANAAFGQAVQLDFGMPKAWMLWGVYSDDMHTVNPTDFSLAANAVSCYLQAGSLYKSAKSRPLFNRILWLLSMDDQQQTVGNMWNVFKGEHVYWYWITLIPQLLISLSNKEGRYAHQILLNIAKLFPQALFFQLRSMRDEHNALRTNYMRLKQQSEATQAGAAGAAGAQATPDGTQASGASTDVVMAPPGPENVKHAWDMADELVTLLKTAHPLLALTMDQFAEQIRERLKPGNEEEVHRMSCALINDSLLNRAVPGNKTANTVSANLHVNARRLVALMPQGQLKDEMDAQLSGRVPTMMEFIRTAIYLRDQYEIILERKSKVHSMDVWSHYLVEFHISRFEKMSVPGQYLEHKDSNTHFVDIKRISTRLERCRSPLHAFRRITLIGHDGSTHTFTVQYFMGTRPVRRDERFMQLTRIFNETLLQKKEARKRNLQFHILASVSLNPNLRLIKLDSSYIGLIDIHDEYSKSKGFGREDPMLLWQEKLRAYYDAKGLDSPSKDEEMPAKEHHQVRLDTKNEVEAKYIPNNVLSNYMKRTMRDSYSLWTMRKQFTLQTATTNFLMYCMFLNTRPPKVLISRETGFIGLGECSITMSASAPTLQQTDVTPFRLTPNIQDFITPTGMEGLVTTALLSLSRGLLEPECDIQKQMWLFVRDDFMLWFRAQGRNPAMNERLEFRIAVADSIEKMLKRMSQMSASTERKNAQMAEGPASMPTVMVVSPVQQLINYSTNPSNQAKNSELAYPWY</sequence>
<proteinExistence type="inferred from homology"/>
<evidence type="ECO:0000313" key="5">
    <source>
        <dbReference type="EMBL" id="KIM26269.1"/>
    </source>
</evidence>
<dbReference type="SUPFAM" id="SSF48371">
    <property type="entry name" value="ARM repeat"/>
    <property type="match status" value="3"/>
</dbReference>
<dbReference type="InterPro" id="IPR003151">
    <property type="entry name" value="PIK-rel_kinase_FAT"/>
</dbReference>
<dbReference type="PROSITE" id="PS51189">
    <property type="entry name" value="FAT"/>
    <property type="match status" value="1"/>
</dbReference>
<dbReference type="GO" id="GO:0006281">
    <property type="term" value="P:DNA repair"/>
    <property type="evidence" value="ECO:0007669"/>
    <property type="project" value="TreeGrafter"/>
</dbReference>
<feature type="region of interest" description="Disordered" evidence="2">
    <location>
        <begin position="2699"/>
        <end position="2727"/>
    </location>
</feature>
<accession>A0A0C3B255</accession>
<gene>
    <name evidence="5" type="ORF">M408DRAFT_330652</name>
</gene>
<evidence type="ECO:0000256" key="1">
    <source>
        <dbReference type="ARBA" id="ARBA00007234"/>
    </source>
</evidence>
<dbReference type="CDD" id="cd05163">
    <property type="entry name" value="PIKK_TRRAP"/>
    <property type="match status" value="1"/>
</dbReference>
<dbReference type="InterPro" id="IPR011990">
    <property type="entry name" value="TPR-like_helical_dom_sf"/>
</dbReference>
<dbReference type="PANTHER" id="PTHR11139">
    <property type="entry name" value="ATAXIA TELANGIECTASIA MUTATED ATM -RELATED"/>
    <property type="match status" value="1"/>
</dbReference>
<dbReference type="SUPFAM" id="SSF56112">
    <property type="entry name" value="Protein kinase-like (PK-like)"/>
    <property type="match status" value="1"/>
</dbReference>
<dbReference type="HOGENOM" id="CLU_000129_1_0_1"/>
<evidence type="ECO:0000256" key="2">
    <source>
        <dbReference type="SAM" id="MobiDB-lite"/>
    </source>
</evidence>
<dbReference type="Proteomes" id="UP000054097">
    <property type="component" value="Unassembled WGS sequence"/>
</dbReference>
<dbReference type="InterPro" id="IPR011009">
    <property type="entry name" value="Kinase-like_dom_sf"/>
</dbReference>
<feature type="domain" description="FAT" evidence="4">
    <location>
        <begin position="2102"/>
        <end position="2680"/>
    </location>
</feature>
<dbReference type="SUPFAM" id="SSF48452">
    <property type="entry name" value="TPR-like"/>
    <property type="match status" value="1"/>
</dbReference>
<dbReference type="STRING" id="933852.A0A0C3B255"/>
<dbReference type="EMBL" id="KN824307">
    <property type="protein sequence ID" value="KIM26269.1"/>
    <property type="molecule type" value="Genomic_DNA"/>
</dbReference>
<reference evidence="5 6" key="1">
    <citation type="submission" date="2014-04" db="EMBL/GenBank/DDBJ databases">
        <authorList>
            <consortium name="DOE Joint Genome Institute"/>
            <person name="Kuo A."/>
            <person name="Zuccaro A."/>
            <person name="Kohler A."/>
            <person name="Nagy L.G."/>
            <person name="Floudas D."/>
            <person name="Copeland A."/>
            <person name="Barry K.W."/>
            <person name="Cichocki N."/>
            <person name="Veneault-Fourrey C."/>
            <person name="LaButti K."/>
            <person name="Lindquist E.A."/>
            <person name="Lipzen A."/>
            <person name="Lundell T."/>
            <person name="Morin E."/>
            <person name="Murat C."/>
            <person name="Sun H."/>
            <person name="Tunlid A."/>
            <person name="Henrissat B."/>
            <person name="Grigoriev I.V."/>
            <person name="Hibbett D.S."/>
            <person name="Martin F."/>
            <person name="Nordberg H.P."/>
            <person name="Cantor M.N."/>
            <person name="Hua S.X."/>
        </authorList>
    </citation>
    <scope>NUCLEOTIDE SEQUENCE [LARGE SCALE GENOMIC DNA]</scope>
    <source>
        <strain evidence="5 6">MAFF 305830</strain>
    </source>
</reference>
<dbReference type="GO" id="GO:0000124">
    <property type="term" value="C:SAGA complex"/>
    <property type="evidence" value="ECO:0007669"/>
    <property type="project" value="TreeGrafter"/>
</dbReference>
<feature type="compositionally biased region" description="Low complexity" evidence="2">
    <location>
        <begin position="2699"/>
        <end position="2717"/>
    </location>
</feature>
<dbReference type="PROSITE" id="PS50290">
    <property type="entry name" value="PI3_4_KINASE_3"/>
    <property type="match status" value="1"/>
</dbReference>
<evidence type="ECO:0000259" key="3">
    <source>
        <dbReference type="PROSITE" id="PS50290"/>
    </source>
</evidence>
<evidence type="ECO:0000259" key="4">
    <source>
        <dbReference type="PROSITE" id="PS51189"/>
    </source>
</evidence>
<dbReference type="SMART" id="SM00146">
    <property type="entry name" value="PI3Kc"/>
    <property type="match status" value="1"/>
</dbReference>
<dbReference type="GO" id="GO:0004672">
    <property type="term" value="F:protein kinase activity"/>
    <property type="evidence" value="ECO:0007669"/>
    <property type="project" value="UniProtKB-ARBA"/>
</dbReference>
<reference evidence="6" key="2">
    <citation type="submission" date="2015-01" db="EMBL/GenBank/DDBJ databases">
        <title>Evolutionary Origins and Diversification of the Mycorrhizal Mutualists.</title>
        <authorList>
            <consortium name="DOE Joint Genome Institute"/>
            <consortium name="Mycorrhizal Genomics Consortium"/>
            <person name="Kohler A."/>
            <person name="Kuo A."/>
            <person name="Nagy L.G."/>
            <person name="Floudas D."/>
            <person name="Copeland A."/>
            <person name="Barry K.W."/>
            <person name="Cichocki N."/>
            <person name="Veneault-Fourrey C."/>
            <person name="LaButti K."/>
            <person name="Lindquist E.A."/>
            <person name="Lipzen A."/>
            <person name="Lundell T."/>
            <person name="Morin E."/>
            <person name="Murat C."/>
            <person name="Riley R."/>
            <person name="Ohm R."/>
            <person name="Sun H."/>
            <person name="Tunlid A."/>
            <person name="Henrissat B."/>
            <person name="Grigoriev I.V."/>
            <person name="Hibbett D.S."/>
            <person name="Martin F."/>
        </authorList>
    </citation>
    <scope>NUCLEOTIDE SEQUENCE [LARGE SCALE GENOMIC DNA]</scope>
    <source>
        <strain evidence="6">MAFF 305830</strain>
    </source>
</reference>
<dbReference type="GO" id="GO:0006355">
    <property type="term" value="P:regulation of DNA-templated transcription"/>
    <property type="evidence" value="ECO:0007669"/>
    <property type="project" value="TreeGrafter"/>
</dbReference>
<dbReference type="InterPro" id="IPR016024">
    <property type="entry name" value="ARM-type_fold"/>
</dbReference>
<name>A0A0C3B255_SERVB</name>
<keyword evidence="6" id="KW-1185">Reference proteome</keyword>
<dbReference type="Pfam" id="PF20175">
    <property type="entry name" value="Tra1_central"/>
    <property type="match status" value="1"/>
</dbReference>
<dbReference type="InterPro" id="IPR014009">
    <property type="entry name" value="PIK_FAT"/>
</dbReference>
<dbReference type="Pfam" id="PF02259">
    <property type="entry name" value="FAT"/>
    <property type="match status" value="1"/>
</dbReference>
<evidence type="ECO:0000313" key="6">
    <source>
        <dbReference type="Proteomes" id="UP000054097"/>
    </source>
</evidence>
<dbReference type="PANTHER" id="PTHR11139:SF1">
    <property type="entry name" value="TRANSFORMATION_TRANSCRIPTION DOMAIN-ASSOCIATED PROTEIN"/>
    <property type="match status" value="1"/>
</dbReference>
<dbReference type="InterPro" id="IPR050517">
    <property type="entry name" value="DDR_Repair_Kinase"/>
</dbReference>
<dbReference type="InterPro" id="IPR046807">
    <property type="entry name" value="Tra1_central"/>
</dbReference>
<comment type="similarity">
    <text evidence="1">Belongs to the PI3/PI4-kinase family. TRA1 subfamily.</text>
</comment>
<dbReference type="Pfam" id="PF00454">
    <property type="entry name" value="PI3_PI4_kinase"/>
    <property type="match status" value="1"/>
</dbReference>
<dbReference type="InterPro" id="IPR046805">
    <property type="entry name" value="Tra1_ring"/>
</dbReference>
<dbReference type="OrthoDB" id="5570127at2759"/>